<evidence type="ECO:0000313" key="2">
    <source>
        <dbReference type="Proteomes" id="UP000299102"/>
    </source>
</evidence>
<dbReference type="Proteomes" id="UP000299102">
    <property type="component" value="Unassembled WGS sequence"/>
</dbReference>
<name>A0A4C1ZLN1_EUMVA</name>
<accession>A0A4C1ZLN1</accession>
<reference evidence="1 2" key="1">
    <citation type="journal article" date="2019" name="Commun. Biol.">
        <title>The bagworm genome reveals a unique fibroin gene that provides high tensile strength.</title>
        <authorList>
            <person name="Kono N."/>
            <person name="Nakamura H."/>
            <person name="Ohtoshi R."/>
            <person name="Tomita M."/>
            <person name="Numata K."/>
            <person name="Arakawa K."/>
        </authorList>
    </citation>
    <scope>NUCLEOTIDE SEQUENCE [LARGE SCALE GENOMIC DNA]</scope>
</reference>
<dbReference type="EMBL" id="BGZK01001949">
    <property type="protein sequence ID" value="GBP88668.1"/>
    <property type="molecule type" value="Genomic_DNA"/>
</dbReference>
<keyword evidence="2" id="KW-1185">Reference proteome</keyword>
<proteinExistence type="predicted"/>
<sequence>MVSPIDYDKGVFKISPYSFQKGRQRIGAFVENLLGAVLRGDSPAILPFKNATKKNSFLSKGEKISYLNLQNLKVYRSLRRHVKFFCRNWARRREKYPKAKRHLSYREYFGTSFEGRPARASSGAARAIGMPSGGCRRFIKGPFEG</sequence>
<evidence type="ECO:0000313" key="1">
    <source>
        <dbReference type="EMBL" id="GBP88668.1"/>
    </source>
</evidence>
<comment type="caution">
    <text evidence="1">The sequence shown here is derived from an EMBL/GenBank/DDBJ whole genome shotgun (WGS) entry which is preliminary data.</text>
</comment>
<dbReference type="AlphaFoldDB" id="A0A4C1ZLN1"/>
<gene>
    <name evidence="1" type="ORF">EVAR_66695_1</name>
</gene>
<organism evidence="1 2">
    <name type="scientific">Eumeta variegata</name>
    <name type="common">Bagworm moth</name>
    <name type="synonym">Eumeta japonica</name>
    <dbReference type="NCBI Taxonomy" id="151549"/>
    <lineage>
        <taxon>Eukaryota</taxon>
        <taxon>Metazoa</taxon>
        <taxon>Ecdysozoa</taxon>
        <taxon>Arthropoda</taxon>
        <taxon>Hexapoda</taxon>
        <taxon>Insecta</taxon>
        <taxon>Pterygota</taxon>
        <taxon>Neoptera</taxon>
        <taxon>Endopterygota</taxon>
        <taxon>Lepidoptera</taxon>
        <taxon>Glossata</taxon>
        <taxon>Ditrysia</taxon>
        <taxon>Tineoidea</taxon>
        <taxon>Psychidae</taxon>
        <taxon>Oiketicinae</taxon>
        <taxon>Eumeta</taxon>
    </lineage>
</organism>
<protein>
    <submittedName>
        <fullName evidence="1">Uncharacterized protein</fullName>
    </submittedName>
</protein>